<evidence type="ECO:0000256" key="2">
    <source>
        <dbReference type="ARBA" id="ARBA00008150"/>
    </source>
</evidence>
<dbReference type="PIRSF" id="PIRSF005427">
    <property type="entry name" value="RseB"/>
    <property type="match status" value="1"/>
</dbReference>
<dbReference type="EMBL" id="CP015029">
    <property type="protein sequence ID" value="QIM65435.1"/>
    <property type="molecule type" value="Genomic_DNA"/>
</dbReference>
<comment type="similarity">
    <text evidence="2">Belongs to the RseB family.</text>
</comment>
<dbReference type="GO" id="GO:0030288">
    <property type="term" value="C:outer membrane-bounded periplasmic space"/>
    <property type="evidence" value="ECO:0007669"/>
    <property type="project" value="TreeGrafter"/>
</dbReference>
<evidence type="ECO:0000256" key="5">
    <source>
        <dbReference type="SAM" id="SignalP"/>
    </source>
</evidence>
<evidence type="ECO:0000259" key="7">
    <source>
        <dbReference type="Pfam" id="PF17188"/>
    </source>
</evidence>
<dbReference type="AlphaFoldDB" id="A0AAE6X5T4"/>
<dbReference type="GO" id="GO:0045152">
    <property type="term" value="F:antisigma factor binding"/>
    <property type="evidence" value="ECO:0007669"/>
    <property type="project" value="TreeGrafter"/>
</dbReference>
<dbReference type="InterPro" id="IPR005588">
    <property type="entry name" value="MucB_RseB"/>
</dbReference>
<dbReference type="InterPro" id="IPR033436">
    <property type="entry name" value="MucB/RseB_C"/>
</dbReference>
<dbReference type="Pfam" id="PF03888">
    <property type="entry name" value="MucB_RseB"/>
    <property type="match status" value="1"/>
</dbReference>
<keyword evidence="10" id="KW-1185">Reference proteome</keyword>
<dbReference type="PANTHER" id="PTHR38782:SF1">
    <property type="entry name" value="SIGMA-E FACTOR REGULATORY PROTEIN RSEB"/>
    <property type="match status" value="1"/>
</dbReference>
<gene>
    <name evidence="8" type="ORF">A4G17_08270</name>
    <name evidence="9" type="ORF">EDC49_0505</name>
</gene>
<proteinExistence type="inferred from homology"/>
<evidence type="ECO:0000256" key="4">
    <source>
        <dbReference type="ARBA" id="ARBA00022764"/>
    </source>
</evidence>
<sequence>MKKSIYFTLVLWLFLPSSWAVSLDSPLAYLNAMTEAHRKLNYEQLYIIQQGEDVELLRYRHAYYQGKEFAQLLRLDNAREEIILRDNNVSYFGEFQPFSLPSSHILDDLPNVLYTDFNQLKNYHFMDAGRTRTADRIARIIRIMPRDDFRYQYELWIDEETHLLLRSDLLDRDRNTLEQFRVVQNSVDEQLLNIVEPISSLILPTLIQPRQRAEQSQLSWEPAWVPTGFQPLAVGRQRLSELLMGDEEIESQLYSDGLFSFTVYLVQNKGLIFNEQFWRQGKTSIYSQTIGDKDVVIVGEIPLVSASHIVQEIKQLQNNPQNRPLVEEGKSQQ</sequence>
<dbReference type="KEGG" id="fcl:A4G17_08270"/>
<accession>A0AAE6X5T4</accession>
<evidence type="ECO:0000313" key="11">
    <source>
        <dbReference type="Proteomes" id="UP000502287"/>
    </source>
</evidence>
<dbReference type="PANTHER" id="PTHR38782">
    <property type="match status" value="1"/>
</dbReference>
<protein>
    <submittedName>
        <fullName evidence="9">MucB/RseB-like sigma(E) regulatory protein</fullName>
    </submittedName>
    <submittedName>
        <fullName evidence="8">Sigma-E factor regulatory protein RseB</fullName>
    </submittedName>
</protein>
<dbReference type="Proteomes" id="UP000502287">
    <property type="component" value="Chromosome"/>
</dbReference>
<evidence type="ECO:0000313" key="9">
    <source>
        <dbReference type="EMBL" id="RPE96121.1"/>
    </source>
</evidence>
<feature type="domain" description="MucB/RseB N-terminal" evidence="6">
    <location>
        <begin position="26"/>
        <end position="191"/>
    </location>
</feature>
<dbReference type="CDD" id="cd16327">
    <property type="entry name" value="RseB"/>
    <property type="match status" value="1"/>
</dbReference>
<evidence type="ECO:0000256" key="1">
    <source>
        <dbReference type="ARBA" id="ARBA00004418"/>
    </source>
</evidence>
<dbReference type="RefSeq" id="WP_123956038.1">
    <property type="nucleotide sequence ID" value="NZ_CP015029.1"/>
</dbReference>
<reference evidence="8 11" key="1">
    <citation type="submission" date="2016-03" db="EMBL/GenBank/DDBJ databases">
        <authorList>
            <person name="Hansen M.J."/>
            <person name="Bojesen A.M."/>
            <person name="Planet P."/>
        </authorList>
    </citation>
    <scope>NUCLEOTIDE SEQUENCE [LARGE SCALE GENOMIC DNA]</scope>
    <source>
        <strain evidence="8 11">HPA 21</strain>
    </source>
</reference>
<keyword evidence="3 5" id="KW-0732">Signal</keyword>
<dbReference type="GO" id="GO:0032885">
    <property type="term" value="P:regulation of polysaccharide biosynthetic process"/>
    <property type="evidence" value="ECO:0007669"/>
    <property type="project" value="TreeGrafter"/>
</dbReference>
<organism evidence="8 11">
    <name type="scientific">Frederiksenia canicola</name>
    <dbReference type="NCBI Taxonomy" id="123824"/>
    <lineage>
        <taxon>Bacteria</taxon>
        <taxon>Pseudomonadati</taxon>
        <taxon>Pseudomonadota</taxon>
        <taxon>Gammaproteobacteria</taxon>
        <taxon>Pasteurellales</taxon>
        <taxon>Pasteurellaceae</taxon>
        <taxon>Frederiksenia</taxon>
    </lineage>
</organism>
<dbReference type="InterPro" id="IPR038484">
    <property type="entry name" value="MucB/RseB_C_sf"/>
</dbReference>
<evidence type="ECO:0000313" key="8">
    <source>
        <dbReference type="EMBL" id="QIM65435.1"/>
    </source>
</evidence>
<comment type="subcellular location">
    <subcellularLocation>
        <location evidence="1">Periplasm</location>
    </subcellularLocation>
</comment>
<evidence type="ECO:0000256" key="3">
    <source>
        <dbReference type="ARBA" id="ARBA00022729"/>
    </source>
</evidence>
<dbReference type="EMBL" id="RKQT01000001">
    <property type="protein sequence ID" value="RPE96121.1"/>
    <property type="molecule type" value="Genomic_DNA"/>
</dbReference>
<dbReference type="Pfam" id="PF17188">
    <property type="entry name" value="MucB_RseB_C"/>
    <property type="match status" value="1"/>
</dbReference>
<dbReference type="InterPro" id="IPR033434">
    <property type="entry name" value="MucB/RseB_N"/>
</dbReference>
<evidence type="ECO:0000259" key="6">
    <source>
        <dbReference type="Pfam" id="PF03888"/>
    </source>
</evidence>
<name>A0AAE6X5T4_9PAST</name>
<evidence type="ECO:0000313" key="10">
    <source>
        <dbReference type="Proteomes" id="UP000276901"/>
    </source>
</evidence>
<dbReference type="Gene3D" id="3.30.200.100">
    <property type="entry name" value="MucB/RseB, C-terminal domain"/>
    <property type="match status" value="1"/>
</dbReference>
<dbReference type="Gene3D" id="2.50.20.10">
    <property type="entry name" value="Lipoprotein localisation LolA/LolB/LppX"/>
    <property type="match status" value="1"/>
</dbReference>
<reference evidence="9 10" key="2">
    <citation type="submission" date="2018-11" db="EMBL/GenBank/DDBJ databases">
        <title>Genomic Encyclopedia of Type Strains, Phase IV (KMG-IV): sequencing the most valuable type-strain genomes for metagenomic binning, comparative biology and taxonomic classification.</title>
        <authorList>
            <person name="Goeker M."/>
        </authorList>
    </citation>
    <scope>NUCLEOTIDE SEQUENCE [LARGE SCALE GENOMIC DNA]</scope>
    <source>
        <strain evidence="9 10">DSM 25797</strain>
    </source>
</reference>
<dbReference type="Proteomes" id="UP000276901">
    <property type="component" value="Unassembled WGS sequence"/>
</dbReference>
<feature type="signal peptide" evidence="5">
    <location>
        <begin position="1"/>
        <end position="20"/>
    </location>
</feature>
<feature type="chain" id="PRO_5042134293" evidence="5">
    <location>
        <begin position="21"/>
        <end position="333"/>
    </location>
</feature>
<keyword evidence="4" id="KW-0574">Periplasm</keyword>
<feature type="domain" description="MucB/RseB C-terminal" evidence="7">
    <location>
        <begin position="215"/>
        <end position="314"/>
    </location>
</feature>